<dbReference type="InterPro" id="IPR036388">
    <property type="entry name" value="WH-like_DNA-bd_sf"/>
</dbReference>
<keyword evidence="7" id="KW-1185">Reference proteome</keyword>
<keyword evidence="3" id="KW-0238">DNA-binding</keyword>
<accession>A0ABY7NKU7</accession>
<gene>
    <name evidence="6" type="ORF">PBT88_18670</name>
</gene>
<evidence type="ECO:0000256" key="3">
    <source>
        <dbReference type="ARBA" id="ARBA00023125"/>
    </source>
</evidence>
<dbReference type="SUPFAM" id="SSF46785">
    <property type="entry name" value="Winged helix' DNA-binding domain"/>
    <property type="match status" value="1"/>
</dbReference>
<dbReference type="InterPro" id="IPR005119">
    <property type="entry name" value="LysR_subst-bd"/>
</dbReference>
<dbReference type="InterPro" id="IPR058163">
    <property type="entry name" value="LysR-type_TF_proteobact-type"/>
</dbReference>
<dbReference type="InterPro" id="IPR000847">
    <property type="entry name" value="LysR_HTH_N"/>
</dbReference>
<feature type="domain" description="HTH lysR-type" evidence="5">
    <location>
        <begin position="1"/>
        <end position="60"/>
    </location>
</feature>
<dbReference type="Gene3D" id="3.40.190.290">
    <property type="match status" value="1"/>
</dbReference>
<dbReference type="PANTHER" id="PTHR30537">
    <property type="entry name" value="HTH-TYPE TRANSCRIPTIONAL REGULATOR"/>
    <property type="match status" value="1"/>
</dbReference>
<protein>
    <submittedName>
        <fullName evidence="6">LysR family transcriptional regulator</fullName>
    </submittedName>
</protein>
<sequence length="298" mass="31739">MDNRIGEMETFLAVARGGSFAAAAKALRLTPSAVSRSIARLEARLGTVLIRRTTRALALTAEGEAYRDRVAGVLAEIDAIEASIGRAEEVPRGKLRINASVPFGTVALIPILPRFCAAYPDVTIDLALTDTLVDLVGERADIAIRIGPLRDTRLRAKKLGRSAMVLAASPAYLAQAGIPAHPGELAHHRLLTFSFRRSLDSWPFRIGGRLVQQPVEGAFLGNSGEVVRMMAVAGGGIARLGRFHAAADLAAGRLVPVLDAFNAGDSEDIHALYVGHEPPSLRVRAFLDFLEADLVLAG</sequence>
<dbReference type="SUPFAM" id="SSF53850">
    <property type="entry name" value="Periplasmic binding protein-like II"/>
    <property type="match status" value="1"/>
</dbReference>
<dbReference type="RefSeq" id="WP_270076797.1">
    <property type="nucleotide sequence ID" value="NZ_CP115174.1"/>
</dbReference>
<dbReference type="Pfam" id="PF03466">
    <property type="entry name" value="LysR_substrate"/>
    <property type="match status" value="1"/>
</dbReference>
<reference evidence="6 7" key="1">
    <citation type="submission" date="2022-12" db="EMBL/GenBank/DDBJ databases">
        <title>Sphingomonas abieness sp. nov., an endophytic bacterium isolated from Abies koreana.</title>
        <authorList>
            <person name="Jiang L."/>
            <person name="Lee J."/>
        </authorList>
    </citation>
    <scope>NUCLEOTIDE SEQUENCE [LARGE SCALE GENOMIC DNA]</scope>
    <source>
        <strain evidence="7">PAMB 00755</strain>
    </source>
</reference>
<keyword evidence="4" id="KW-0804">Transcription</keyword>
<name>A0ABY7NKU7_9SPHN</name>
<dbReference type="PROSITE" id="PS50931">
    <property type="entry name" value="HTH_LYSR"/>
    <property type="match status" value="1"/>
</dbReference>
<organism evidence="6 7">
    <name type="scientific">Sphingomonas abietis</name>
    <dbReference type="NCBI Taxonomy" id="3012344"/>
    <lineage>
        <taxon>Bacteria</taxon>
        <taxon>Pseudomonadati</taxon>
        <taxon>Pseudomonadota</taxon>
        <taxon>Alphaproteobacteria</taxon>
        <taxon>Sphingomonadales</taxon>
        <taxon>Sphingomonadaceae</taxon>
        <taxon>Sphingomonas</taxon>
    </lineage>
</organism>
<comment type="similarity">
    <text evidence="1">Belongs to the LysR transcriptional regulatory family.</text>
</comment>
<dbReference type="EMBL" id="CP115174">
    <property type="protein sequence ID" value="WBO22149.1"/>
    <property type="molecule type" value="Genomic_DNA"/>
</dbReference>
<evidence type="ECO:0000256" key="1">
    <source>
        <dbReference type="ARBA" id="ARBA00009437"/>
    </source>
</evidence>
<evidence type="ECO:0000259" key="5">
    <source>
        <dbReference type="PROSITE" id="PS50931"/>
    </source>
</evidence>
<proteinExistence type="inferred from homology"/>
<evidence type="ECO:0000256" key="2">
    <source>
        <dbReference type="ARBA" id="ARBA00023015"/>
    </source>
</evidence>
<evidence type="ECO:0000256" key="4">
    <source>
        <dbReference type="ARBA" id="ARBA00023163"/>
    </source>
</evidence>
<dbReference type="InterPro" id="IPR036390">
    <property type="entry name" value="WH_DNA-bd_sf"/>
</dbReference>
<dbReference type="Pfam" id="PF00126">
    <property type="entry name" value="HTH_1"/>
    <property type="match status" value="1"/>
</dbReference>
<dbReference type="PANTHER" id="PTHR30537:SF71">
    <property type="entry name" value="TRANSCRIPTIONAL REGULATORY PROTEIN"/>
    <property type="match status" value="1"/>
</dbReference>
<evidence type="ECO:0000313" key="6">
    <source>
        <dbReference type="EMBL" id="WBO22149.1"/>
    </source>
</evidence>
<keyword evidence="2" id="KW-0805">Transcription regulation</keyword>
<dbReference type="Proteomes" id="UP001210865">
    <property type="component" value="Chromosome"/>
</dbReference>
<dbReference type="Gene3D" id="1.10.10.10">
    <property type="entry name" value="Winged helix-like DNA-binding domain superfamily/Winged helix DNA-binding domain"/>
    <property type="match status" value="1"/>
</dbReference>
<evidence type="ECO:0000313" key="7">
    <source>
        <dbReference type="Proteomes" id="UP001210865"/>
    </source>
</evidence>